<dbReference type="EMBL" id="CP036291">
    <property type="protein sequence ID" value="QDU89681.1"/>
    <property type="molecule type" value="Genomic_DNA"/>
</dbReference>
<evidence type="ECO:0000313" key="5">
    <source>
        <dbReference type="Proteomes" id="UP000317429"/>
    </source>
</evidence>
<keyword evidence="2" id="KW-0472">Membrane</keyword>
<organism evidence="4 5">
    <name type="scientific">Pirellulimonas nuda</name>
    <dbReference type="NCBI Taxonomy" id="2528009"/>
    <lineage>
        <taxon>Bacteria</taxon>
        <taxon>Pseudomonadati</taxon>
        <taxon>Planctomycetota</taxon>
        <taxon>Planctomycetia</taxon>
        <taxon>Pirellulales</taxon>
        <taxon>Lacipirellulaceae</taxon>
        <taxon>Pirellulimonas</taxon>
    </lineage>
</organism>
<evidence type="ECO:0000256" key="2">
    <source>
        <dbReference type="SAM" id="Phobius"/>
    </source>
</evidence>
<evidence type="ECO:0000313" key="4">
    <source>
        <dbReference type="EMBL" id="QDU89681.1"/>
    </source>
</evidence>
<proteinExistence type="predicted"/>
<dbReference type="Pfam" id="PF07589">
    <property type="entry name" value="PEP-CTERM"/>
    <property type="match status" value="1"/>
</dbReference>
<feature type="domain" description="Ice-binding protein C-terminal" evidence="3">
    <location>
        <begin position="50"/>
        <end position="74"/>
    </location>
</feature>
<keyword evidence="2" id="KW-0812">Transmembrane</keyword>
<keyword evidence="5" id="KW-1185">Reference proteome</keyword>
<keyword evidence="2" id="KW-1133">Transmembrane helix</keyword>
<feature type="region of interest" description="Disordered" evidence="1">
    <location>
        <begin position="1"/>
        <end position="29"/>
    </location>
</feature>
<reference evidence="4 5" key="1">
    <citation type="submission" date="2019-02" db="EMBL/GenBank/DDBJ databases">
        <title>Deep-cultivation of Planctomycetes and their phenomic and genomic characterization uncovers novel biology.</title>
        <authorList>
            <person name="Wiegand S."/>
            <person name="Jogler M."/>
            <person name="Boedeker C."/>
            <person name="Pinto D."/>
            <person name="Vollmers J."/>
            <person name="Rivas-Marin E."/>
            <person name="Kohn T."/>
            <person name="Peeters S.H."/>
            <person name="Heuer A."/>
            <person name="Rast P."/>
            <person name="Oberbeckmann S."/>
            <person name="Bunk B."/>
            <person name="Jeske O."/>
            <person name="Meyerdierks A."/>
            <person name="Storesund J.E."/>
            <person name="Kallscheuer N."/>
            <person name="Luecker S."/>
            <person name="Lage O.M."/>
            <person name="Pohl T."/>
            <person name="Merkel B.J."/>
            <person name="Hornburger P."/>
            <person name="Mueller R.-W."/>
            <person name="Bruemmer F."/>
            <person name="Labrenz M."/>
            <person name="Spormann A.M."/>
            <person name="Op den Camp H."/>
            <person name="Overmann J."/>
            <person name="Amann R."/>
            <person name="Jetten M.S.M."/>
            <person name="Mascher T."/>
            <person name="Medema M.H."/>
            <person name="Devos D.P."/>
            <person name="Kaster A.-K."/>
            <person name="Ovreas L."/>
            <person name="Rohde M."/>
            <person name="Galperin M.Y."/>
            <person name="Jogler C."/>
        </authorList>
    </citation>
    <scope>NUCLEOTIDE SEQUENCE [LARGE SCALE GENOMIC DNA]</scope>
    <source>
        <strain evidence="4 5">Pla175</strain>
    </source>
</reference>
<feature type="transmembrane region" description="Helical" evidence="2">
    <location>
        <begin position="55"/>
        <end position="73"/>
    </location>
</feature>
<dbReference type="InterPro" id="IPR013424">
    <property type="entry name" value="Ice-binding_C"/>
</dbReference>
<sequence>MWRDNLGAPTDESLNGNGDQMDGVTEDDYDVWTSNFGPPINALSVSASAAVPEPGAVVLAGLVLIGCAAAGRFRG</sequence>
<dbReference type="KEGG" id="pnd:Pla175_30760"/>
<evidence type="ECO:0000259" key="3">
    <source>
        <dbReference type="Pfam" id="PF07589"/>
    </source>
</evidence>
<name>A0A518DDX4_9BACT</name>
<protein>
    <recommendedName>
        <fullName evidence="3">Ice-binding protein C-terminal domain-containing protein</fullName>
    </recommendedName>
</protein>
<evidence type="ECO:0000256" key="1">
    <source>
        <dbReference type="SAM" id="MobiDB-lite"/>
    </source>
</evidence>
<gene>
    <name evidence="4" type="ORF">Pla175_30760</name>
</gene>
<accession>A0A518DDX4</accession>
<dbReference type="Proteomes" id="UP000317429">
    <property type="component" value="Chromosome"/>
</dbReference>
<dbReference type="AlphaFoldDB" id="A0A518DDX4"/>